<dbReference type="AlphaFoldDB" id="A0A5C3R103"/>
<accession>A0A5C3R103</accession>
<sequence>MSSFKKNSLLGFALAASSQASTELVILEARNSTVEPDNFRHEVSEERPIGLGEVPSECEAECSGVPKKNKKDCLAEEACICHHAFLEGYFQCKQCLIYKSDTPDEEAKENMRVQTNQVIDGMS</sequence>
<name>A0A5C3R103_9AGAR</name>
<proteinExistence type="predicted"/>
<keyword evidence="2" id="KW-1185">Reference proteome</keyword>
<organism evidence="1 2">
    <name type="scientific">Pterulicium gracile</name>
    <dbReference type="NCBI Taxonomy" id="1884261"/>
    <lineage>
        <taxon>Eukaryota</taxon>
        <taxon>Fungi</taxon>
        <taxon>Dikarya</taxon>
        <taxon>Basidiomycota</taxon>
        <taxon>Agaricomycotina</taxon>
        <taxon>Agaricomycetes</taxon>
        <taxon>Agaricomycetidae</taxon>
        <taxon>Agaricales</taxon>
        <taxon>Pleurotineae</taxon>
        <taxon>Pterulaceae</taxon>
        <taxon>Pterulicium</taxon>
    </lineage>
</organism>
<dbReference type="EMBL" id="ML178818">
    <property type="protein sequence ID" value="TFL04384.1"/>
    <property type="molecule type" value="Genomic_DNA"/>
</dbReference>
<evidence type="ECO:0000313" key="2">
    <source>
        <dbReference type="Proteomes" id="UP000305067"/>
    </source>
</evidence>
<protein>
    <submittedName>
        <fullName evidence="1">Uncharacterized protein</fullName>
    </submittedName>
</protein>
<gene>
    <name evidence="1" type="ORF">BDV98DRAFT_315111</name>
</gene>
<dbReference type="Proteomes" id="UP000305067">
    <property type="component" value="Unassembled WGS sequence"/>
</dbReference>
<evidence type="ECO:0000313" key="1">
    <source>
        <dbReference type="EMBL" id="TFL04384.1"/>
    </source>
</evidence>
<reference evidence="1 2" key="1">
    <citation type="journal article" date="2019" name="Nat. Ecol. Evol.">
        <title>Megaphylogeny resolves global patterns of mushroom evolution.</title>
        <authorList>
            <person name="Varga T."/>
            <person name="Krizsan K."/>
            <person name="Foldi C."/>
            <person name="Dima B."/>
            <person name="Sanchez-Garcia M."/>
            <person name="Sanchez-Ramirez S."/>
            <person name="Szollosi G.J."/>
            <person name="Szarkandi J.G."/>
            <person name="Papp V."/>
            <person name="Albert L."/>
            <person name="Andreopoulos W."/>
            <person name="Angelini C."/>
            <person name="Antonin V."/>
            <person name="Barry K.W."/>
            <person name="Bougher N.L."/>
            <person name="Buchanan P."/>
            <person name="Buyck B."/>
            <person name="Bense V."/>
            <person name="Catcheside P."/>
            <person name="Chovatia M."/>
            <person name="Cooper J."/>
            <person name="Damon W."/>
            <person name="Desjardin D."/>
            <person name="Finy P."/>
            <person name="Geml J."/>
            <person name="Haridas S."/>
            <person name="Hughes K."/>
            <person name="Justo A."/>
            <person name="Karasinski D."/>
            <person name="Kautmanova I."/>
            <person name="Kiss B."/>
            <person name="Kocsube S."/>
            <person name="Kotiranta H."/>
            <person name="LaButti K.M."/>
            <person name="Lechner B.E."/>
            <person name="Liimatainen K."/>
            <person name="Lipzen A."/>
            <person name="Lukacs Z."/>
            <person name="Mihaltcheva S."/>
            <person name="Morgado L.N."/>
            <person name="Niskanen T."/>
            <person name="Noordeloos M.E."/>
            <person name="Ohm R.A."/>
            <person name="Ortiz-Santana B."/>
            <person name="Ovrebo C."/>
            <person name="Racz N."/>
            <person name="Riley R."/>
            <person name="Savchenko A."/>
            <person name="Shiryaev A."/>
            <person name="Soop K."/>
            <person name="Spirin V."/>
            <person name="Szebenyi C."/>
            <person name="Tomsovsky M."/>
            <person name="Tulloss R.E."/>
            <person name="Uehling J."/>
            <person name="Grigoriev I.V."/>
            <person name="Vagvolgyi C."/>
            <person name="Papp T."/>
            <person name="Martin F.M."/>
            <person name="Miettinen O."/>
            <person name="Hibbett D.S."/>
            <person name="Nagy L.G."/>
        </authorList>
    </citation>
    <scope>NUCLEOTIDE SEQUENCE [LARGE SCALE GENOMIC DNA]</scope>
    <source>
        <strain evidence="1 2">CBS 309.79</strain>
    </source>
</reference>